<feature type="domain" description="FHA" evidence="2">
    <location>
        <begin position="60"/>
        <end position="109"/>
    </location>
</feature>
<sequence length="144" mass="17015">MYELLAQVMKFLLIGLIYYFLYNFLKLMVLDLYEERRSSDETDYCLRCEDGREFPIRRVTTIGRAKDSDIVIDDPYLSSKHAMIYRRGKRLIIQDLKSTNGTYINGRRIKKPVALKEKDVITMGSRKFTFLRREARGLERGSDL</sequence>
<dbReference type="EMBL" id="LOED01000008">
    <property type="protein sequence ID" value="KXG77703.1"/>
    <property type="molecule type" value="Genomic_DNA"/>
</dbReference>
<dbReference type="STRING" id="520764.AN618_09010"/>
<dbReference type="InterPro" id="IPR050923">
    <property type="entry name" value="Cell_Proc_Reg/RNA_Proc"/>
</dbReference>
<dbReference type="InParanoid" id="A0A140LAX8"/>
<gene>
    <name evidence="3" type="primary">embR</name>
    <name evidence="3" type="ORF">AN618_09010</name>
</gene>
<dbReference type="Proteomes" id="UP000070427">
    <property type="component" value="Unassembled WGS sequence"/>
</dbReference>
<name>A0A140LAX8_9FIRM</name>
<evidence type="ECO:0000313" key="3">
    <source>
        <dbReference type="EMBL" id="KXG77703.1"/>
    </source>
</evidence>
<dbReference type="Pfam" id="PF00498">
    <property type="entry name" value="FHA"/>
    <property type="match status" value="1"/>
</dbReference>
<proteinExistence type="predicted"/>
<evidence type="ECO:0000256" key="1">
    <source>
        <dbReference type="SAM" id="Phobius"/>
    </source>
</evidence>
<accession>A0A140LAX8</accession>
<dbReference type="SUPFAM" id="SSF49879">
    <property type="entry name" value="SMAD/FHA domain"/>
    <property type="match status" value="1"/>
</dbReference>
<dbReference type="PANTHER" id="PTHR23308">
    <property type="entry name" value="NUCLEAR INHIBITOR OF PROTEIN PHOSPHATASE-1"/>
    <property type="match status" value="1"/>
</dbReference>
<evidence type="ECO:0000313" key="4">
    <source>
        <dbReference type="Proteomes" id="UP000070427"/>
    </source>
</evidence>
<dbReference type="OrthoDB" id="9816434at2"/>
<dbReference type="CDD" id="cd00060">
    <property type="entry name" value="FHA"/>
    <property type="match status" value="1"/>
</dbReference>
<dbReference type="AlphaFoldDB" id="A0A140LAX8"/>
<keyword evidence="4" id="KW-1185">Reference proteome</keyword>
<dbReference type="InterPro" id="IPR000253">
    <property type="entry name" value="FHA_dom"/>
</dbReference>
<comment type="caution">
    <text evidence="3">The sequence shown here is derived from an EMBL/GenBank/DDBJ whole genome shotgun (WGS) entry which is preliminary data.</text>
</comment>
<dbReference type="Gene3D" id="2.60.200.20">
    <property type="match status" value="1"/>
</dbReference>
<dbReference type="InterPro" id="IPR008984">
    <property type="entry name" value="SMAD_FHA_dom_sf"/>
</dbReference>
<keyword evidence="1" id="KW-0472">Membrane</keyword>
<dbReference type="PROSITE" id="PS50006">
    <property type="entry name" value="FHA_DOMAIN"/>
    <property type="match status" value="1"/>
</dbReference>
<evidence type="ECO:0000259" key="2">
    <source>
        <dbReference type="PROSITE" id="PS50006"/>
    </source>
</evidence>
<feature type="transmembrane region" description="Helical" evidence="1">
    <location>
        <begin position="12"/>
        <end position="33"/>
    </location>
</feature>
<reference evidence="3 4" key="1">
    <citation type="submission" date="2015-12" db="EMBL/GenBank/DDBJ databases">
        <title>Draft genome sequnece of Fervidicola ferrireducens strain Y170.</title>
        <authorList>
            <person name="Patel B.K."/>
        </authorList>
    </citation>
    <scope>NUCLEOTIDE SEQUENCE [LARGE SCALE GENOMIC DNA]</scope>
    <source>
        <strain evidence="3 4">Y170</strain>
    </source>
</reference>
<dbReference type="RefSeq" id="WP_066352592.1">
    <property type="nucleotide sequence ID" value="NZ_LOED01000008.1"/>
</dbReference>
<organism evidence="3 4">
    <name type="scientific">Fervidicola ferrireducens</name>
    <dbReference type="NCBI Taxonomy" id="520764"/>
    <lineage>
        <taxon>Bacteria</taxon>
        <taxon>Bacillati</taxon>
        <taxon>Bacillota</taxon>
        <taxon>Clostridia</taxon>
        <taxon>Thermosediminibacterales</taxon>
        <taxon>Thermosediminibacteraceae</taxon>
        <taxon>Fervidicola</taxon>
    </lineage>
</organism>
<keyword evidence="1" id="KW-1133">Transmembrane helix</keyword>
<dbReference type="SMART" id="SM00240">
    <property type="entry name" value="FHA"/>
    <property type="match status" value="1"/>
</dbReference>
<keyword evidence="1" id="KW-0812">Transmembrane</keyword>
<protein>
    <submittedName>
        <fullName evidence="3">Transcriptional regulatory protein EmbR</fullName>
    </submittedName>
</protein>